<comment type="caution">
    <text evidence="2">The sequence shown here is derived from an EMBL/GenBank/DDBJ whole genome shotgun (WGS) entry which is preliminary data.</text>
</comment>
<evidence type="ECO:0000313" key="2">
    <source>
        <dbReference type="EMBL" id="CAI3991203.1"/>
    </source>
</evidence>
<keyword evidence="1" id="KW-0812">Transmembrane</keyword>
<evidence type="ECO:0000256" key="1">
    <source>
        <dbReference type="SAM" id="Phobius"/>
    </source>
</evidence>
<dbReference type="OrthoDB" id="443017at2759"/>
<dbReference type="AlphaFoldDB" id="A0A9P1FWJ1"/>
<feature type="transmembrane region" description="Helical" evidence="1">
    <location>
        <begin position="35"/>
        <end position="57"/>
    </location>
</feature>
<reference evidence="2" key="1">
    <citation type="submission" date="2022-10" db="EMBL/GenBank/DDBJ databases">
        <authorList>
            <person name="Chen Y."/>
            <person name="Dougan E. K."/>
            <person name="Chan C."/>
            <person name="Rhodes N."/>
            <person name="Thang M."/>
        </authorList>
    </citation>
    <scope>NUCLEOTIDE SEQUENCE</scope>
</reference>
<dbReference type="EMBL" id="CAMXCT020001558">
    <property type="protein sequence ID" value="CAL1144578.1"/>
    <property type="molecule type" value="Genomic_DNA"/>
</dbReference>
<sequence length="178" mass="20146">MAGFVGQKPEPPPSWMYALFPPSTVQWIAVLWPPLYGWALARSIFQVLNAGGAWRCLRRFLESRVWKALALLSYSAYVVQQFPLLLLLAPLMKEFDLNWSNGTTLGGAVWRYALIFPLFVMISCMVALPFHLFLEMPCIRLGRRIQFRDATCRKAATAKEEVEDGLQEPDMVPVAPGL</sequence>
<name>A0A9P1FWJ1_9DINO</name>
<accession>A0A9P1FWJ1</accession>
<organism evidence="2">
    <name type="scientific">Cladocopium goreaui</name>
    <dbReference type="NCBI Taxonomy" id="2562237"/>
    <lineage>
        <taxon>Eukaryota</taxon>
        <taxon>Sar</taxon>
        <taxon>Alveolata</taxon>
        <taxon>Dinophyceae</taxon>
        <taxon>Suessiales</taxon>
        <taxon>Symbiodiniaceae</taxon>
        <taxon>Cladocopium</taxon>
    </lineage>
</organism>
<keyword evidence="4" id="KW-1185">Reference proteome</keyword>
<gene>
    <name evidence="2" type="ORF">C1SCF055_LOCUS18130</name>
</gene>
<protein>
    <submittedName>
        <fullName evidence="2">Uncharacterized protein</fullName>
    </submittedName>
</protein>
<keyword evidence="1" id="KW-0472">Membrane</keyword>
<dbReference type="Proteomes" id="UP001152797">
    <property type="component" value="Unassembled WGS sequence"/>
</dbReference>
<keyword evidence="1" id="KW-1133">Transmembrane helix</keyword>
<dbReference type="EMBL" id="CAMXCT030001558">
    <property type="protein sequence ID" value="CAL4778515.1"/>
    <property type="molecule type" value="Genomic_DNA"/>
</dbReference>
<proteinExistence type="predicted"/>
<feature type="transmembrane region" description="Helical" evidence="1">
    <location>
        <begin position="112"/>
        <end position="134"/>
    </location>
</feature>
<dbReference type="EMBL" id="CAMXCT010001558">
    <property type="protein sequence ID" value="CAI3991203.1"/>
    <property type="molecule type" value="Genomic_DNA"/>
</dbReference>
<feature type="transmembrane region" description="Helical" evidence="1">
    <location>
        <begin position="69"/>
        <end position="92"/>
    </location>
</feature>
<evidence type="ECO:0000313" key="3">
    <source>
        <dbReference type="EMBL" id="CAL1144578.1"/>
    </source>
</evidence>
<evidence type="ECO:0000313" key="4">
    <source>
        <dbReference type="Proteomes" id="UP001152797"/>
    </source>
</evidence>
<reference evidence="3" key="2">
    <citation type="submission" date="2024-04" db="EMBL/GenBank/DDBJ databases">
        <authorList>
            <person name="Chen Y."/>
            <person name="Shah S."/>
            <person name="Dougan E. K."/>
            <person name="Thang M."/>
            <person name="Chan C."/>
        </authorList>
    </citation>
    <scope>NUCLEOTIDE SEQUENCE [LARGE SCALE GENOMIC DNA]</scope>
</reference>